<accession>K0R9R2</accession>
<feature type="region of interest" description="Disordered" evidence="1">
    <location>
        <begin position="146"/>
        <end position="181"/>
    </location>
</feature>
<dbReference type="EMBL" id="AGNL01044379">
    <property type="protein sequence ID" value="EJK49870.1"/>
    <property type="molecule type" value="Genomic_DNA"/>
</dbReference>
<name>K0R9R2_THAOC</name>
<keyword evidence="3" id="KW-1185">Reference proteome</keyword>
<dbReference type="Proteomes" id="UP000266841">
    <property type="component" value="Unassembled WGS sequence"/>
</dbReference>
<gene>
    <name evidence="2" type="ORF">THAOC_31213</name>
</gene>
<comment type="caution">
    <text evidence="2">The sequence shown here is derived from an EMBL/GenBank/DDBJ whole genome shotgun (WGS) entry which is preliminary data.</text>
</comment>
<evidence type="ECO:0000256" key="1">
    <source>
        <dbReference type="SAM" id="MobiDB-lite"/>
    </source>
</evidence>
<evidence type="ECO:0000313" key="2">
    <source>
        <dbReference type="EMBL" id="EJK49870.1"/>
    </source>
</evidence>
<proteinExistence type="predicted"/>
<protein>
    <submittedName>
        <fullName evidence="2">Uncharacterized protein</fullName>
    </submittedName>
</protein>
<dbReference type="AlphaFoldDB" id="K0R9R2"/>
<organism evidence="2 3">
    <name type="scientific">Thalassiosira oceanica</name>
    <name type="common">Marine diatom</name>
    <dbReference type="NCBI Taxonomy" id="159749"/>
    <lineage>
        <taxon>Eukaryota</taxon>
        <taxon>Sar</taxon>
        <taxon>Stramenopiles</taxon>
        <taxon>Ochrophyta</taxon>
        <taxon>Bacillariophyta</taxon>
        <taxon>Coscinodiscophyceae</taxon>
        <taxon>Thalassiosirophycidae</taxon>
        <taxon>Thalassiosirales</taxon>
        <taxon>Thalassiosiraceae</taxon>
        <taxon>Thalassiosira</taxon>
    </lineage>
</organism>
<sequence length="306" mass="34485">MLLKCAQRLLGDHIYDGSCGNTFVATIGCRDEKILEDCSYLEESLDGSTSQGVCIPFNMKEVLSIVDGNACQFGYNAGIHLQESTKPLDPSCEPEYTVRIAARIGKGSSDSPLHIFFSSDGGDTWYNEEDPRIATRVANEEELFSRRAQKAAPSGNGCPKNNNRPTMSDDGTDGGTDDGTDYGHGWERHEWKPLQPTCYYDAHLYNIRKCSNSYEEAHRLAMCIESEASKYIGFDVTPNWDWRQGLHPSVYCKIRFCGVQGRYTKSGPNPEYDDYTWCEMQMNSIMCDCEREQELLSNCIDEKVNK</sequence>
<evidence type="ECO:0000313" key="3">
    <source>
        <dbReference type="Proteomes" id="UP000266841"/>
    </source>
</evidence>
<dbReference type="PROSITE" id="PS51257">
    <property type="entry name" value="PROKAR_LIPOPROTEIN"/>
    <property type="match status" value="1"/>
</dbReference>
<reference evidence="2 3" key="1">
    <citation type="journal article" date="2012" name="Genome Biol.">
        <title>Genome and low-iron response of an oceanic diatom adapted to chronic iron limitation.</title>
        <authorList>
            <person name="Lommer M."/>
            <person name="Specht M."/>
            <person name="Roy A.S."/>
            <person name="Kraemer L."/>
            <person name="Andreson R."/>
            <person name="Gutowska M.A."/>
            <person name="Wolf J."/>
            <person name="Bergner S.V."/>
            <person name="Schilhabel M.B."/>
            <person name="Klostermeier U.C."/>
            <person name="Beiko R.G."/>
            <person name="Rosenstiel P."/>
            <person name="Hippler M."/>
            <person name="Laroche J."/>
        </authorList>
    </citation>
    <scope>NUCLEOTIDE SEQUENCE [LARGE SCALE GENOMIC DNA]</scope>
    <source>
        <strain evidence="2 3">CCMP1005</strain>
    </source>
</reference>
<feature type="compositionally biased region" description="Acidic residues" evidence="1">
    <location>
        <begin position="170"/>
        <end position="180"/>
    </location>
</feature>